<name>A0ACB8BS58_9AGAM</name>
<evidence type="ECO:0000313" key="2">
    <source>
        <dbReference type="Proteomes" id="UP000790709"/>
    </source>
</evidence>
<sequence>MLVFKSLLASLVVATVANAKCGYPTVPKGYTWALSVYSTEGCNTEWDHLTHKGNASVYSSCHCYYNIAPFNVKSLAFKSSKWHTLNVYSKMACTGEPKGTYNGQGHASSISNLMSYEICPDYF</sequence>
<dbReference type="Proteomes" id="UP000790709">
    <property type="component" value="Unassembled WGS sequence"/>
</dbReference>
<keyword evidence="2" id="KW-1185">Reference proteome</keyword>
<evidence type="ECO:0000313" key="1">
    <source>
        <dbReference type="EMBL" id="KAH7927980.1"/>
    </source>
</evidence>
<accession>A0ACB8BS58</accession>
<protein>
    <submittedName>
        <fullName evidence="1">Uncharacterized protein</fullName>
    </submittedName>
</protein>
<proteinExistence type="predicted"/>
<organism evidence="1 2">
    <name type="scientific">Leucogyrophana mollusca</name>
    <dbReference type="NCBI Taxonomy" id="85980"/>
    <lineage>
        <taxon>Eukaryota</taxon>
        <taxon>Fungi</taxon>
        <taxon>Dikarya</taxon>
        <taxon>Basidiomycota</taxon>
        <taxon>Agaricomycotina</taxon>
        <taxon>Agaricomycetes</taxon>
        <taxon>Agaricomycetidae</taxon>
        <taxon>Boletales</taxon>
        <taxon>Boletales incertae sedis</taxon>
        <taxon>Leucogyrophana</taxon>
    </lineage>
</organism>
<gene>
    <name evidence="1" type="ORF">BV22DRAFT_1031141</name>
</gene>
<comment type="caution">
    <text evidence="1">The sequence shown here is derived from an EMBL/GenBank/DDBJ whole genome shotgun (WGS) entry which is preliminary data.</text>
</comment>
<dbReference type="EMBL" id="MU266358">
    <property type="protein sequence ID" value="KAH7927980.1"/>
    <property type="molecule type" value="Genomic_DNA"/>
</dbReference>
<reference evidence="1" key="1">
    <citation type="journal article" date="2021" name="New Phytol.">
        <title>Evolutionary innovations through gain and loss of genes in the ectomycorrhizal Boletales.</title>
        <authorList>
            <person name="Wu G."/>
            <person name="Miyauchi S."/>
            <person name="Morin E."/>
            <person name="Kuo A."/>
            <person name="Drula E."/>
            <person name="Varga T."/>
            <person name="Kohler A."/>
            <person name="Feng B."/>
            <person name="Cao Y."/>
            <person name="Lipzen A."/>
            <person name="Daum C."/>
            <person name="Hundley H."/>
            <person name="Pangilinan J."/>
            <person name="Johnson J."/>
            <person name="Barry K."/>
            <person name="LaButti K."/>
            <person name="Ng V."/>
            <person name="Ahrendt S."/>
            <person name="Min B."/>
            <person name="Choi I.G."/>
            <person name="Park H."/>
            <person name="Plett J.M."/>
            <person name="Magnuson J."/>
            <person name="Spatafora J.W."/>
            <person name="Nagy L.G."/>
            <person name="Henrissat B."/>
            <person name="Grigoriev I.V."/>
            <person name="Yang Z.L."/>
            <person name="Xu J."/>
            <person name="Martin F.M."/>
        </authorList>
    </citation>
    <scope>NUCLEOTIDE SEQUENCE</scope>
    <source>
        <strain evidence="1">KUC20120723A-06</strain>
    </source>
</reference>